<proteinExistence type="predicted"/>
<sequence length="124" mass="13182">MRVIVDPPEVFFAVVGVWAVTQDFPIRNAVDGVRVGLLVRLLKAAPDEVLDVILDGVDLALIGIVDVFCRDIPRFAERGVVAGDGVGPQAVQIVRTAQDLTLHVPLGKEAVVPLGGIAVLLVRN</sequence>
<reference evidence="1 2" key="1">
    <citation type="journal article" date="2019" name="Int. J. Syst. Evol. Microbiol.">
        <title>Capsulimonas corticalis gen. nov., sp. nov., an aerobic capsulated bacterium, of a novel bacterial order, Capsulimonadales ord. nov., of the class Armatimonadia of the phylum Armatimonadetes.</title>
        <authorList>
            <person name="Li J."/>
            <person name="Kudo C."/>
            <person name="Tonouchi A."/>
        </authorList>
    </citation>
    <scope>NUCLEOTIDE SEQUENCE [LARGE SCALE GENOMIC DNA]</scope>
    <source>
        <strain evidence="1 2">AX-7</strain>
    </source>
</reference>
<accession>A0A402D6H4</accession>
<protein>
    <submittedName>
        <fullName evidence="1">Uncharacterized protein</fullName>
    </submittedName>
</protein>
<evidence type="ECO:0000313" key="1">
    <source>
        <dbReference type="EMBL" id="BDI32458.1"/>
    </source>
</evidence>
<gene>
    <name evidence="1" type="ORF">CCAX7_45090</name>
</gene>
<organism evidence="1 2">
    <name type="scientific">Capsulimonas corticalis</name>
    <dbReference type="NCBI Taxonomy" id="2219043"/>
    <lineage>
        <taxon>Bacteria</taxon>
        <taxon>Bacillati</taxon>
        <taxon>Armatimonadota</taxon>
        <taxon>Armatimonadia</taxon>
        <taxon>Capsulimonadales</taxon>
        <taxon>Capsulimonadaceae</taxon>
        <taxon>Capsulimonas</taxon>
    </lineage>
</organism>
<name>A0A402D6H4_9BACT</name>
<keyword evidence="2" id="KW-1185">Reference proteome</keyword>
<dbReference type="EMBL" id="AP025739">
    <property type="protein sequence ID" value="BDI32458.1"/>
    <property type="molecule type" value="Genomic_DNA"/>
</dbReference>
<dbReference type="Proteomes" id="UP000287394">
    <property type="component" value="Chromosome"/>
</dbReference>
<dbReference type="KEGG" id="ccot:CCAX7_45090"/>
<evidence type="ECO:0000313" key="2">
    <source>
        <dbReference type="Proteomes" id="UP000287394"/>
    </source>
</evidence>
<dbReference type="AlphaFoldDB" id="A0A402D6H4"/>